<evidence type="ECO:0000256" key="1">
    <source>
        <dbReference type="ARBA" id="ARBA00004418"/>
    </source>
</evidence>
<evidence type="ECO:0000256" key="4">
    <source>
        <dbReference type="ARBA" id="ARBA00022729"/>
    </source>
</evidence>
<dbReference type="EMBL" id="NEVM01000001">
    <property type="protein sequence ID" value="OZI37946.1"/>
    <property type="molecule type" value="Genomic_DNA"/>
</dbReference>
<comment type="subcellular location">
    <subcellularLocation>
        <location evidence="1">Periplasm</location>
    </subcellularLocation>
</comment>
<dbReference type="PANTHER" id="PTHR30024">
    <property type="entry name" value="ALIPHATIC SULFONATES-BINDING PROTEIN-RELATED"/>
    <property type="match status" value="1"/>
</dbReference>
<keyword evidence="10" id="KW-1185">Reference proteome</keyword>
<evidence type="ECO:0000256" key="3">
    <source>
        <dbReference type="ARBA" id="ARBA00022448"/>
    </source>
</evidence>
<dbReference type="InterPro" id="IPR015168">
    <property type="entry name" value="SsuA/THI5"/>
</dbReference>
<keyword evidence="3" id="KW-0813">Transport</keyword>
<comment type="caution">
    <text evidence="9">The sequence shown here is derived from an EMBL/GenBank/DDBJ whole genome shotgun (WGS) entry which is preliminary data.</text>
</comment>
<evidence type="ECO:0000256" key="6">
    <source>
        <dbReference type="ARBA" id="ARBA00070228"/>
    </source>
</evidence>
<reference evidence="10" key="1">
    <citation type="submission" date="2017-05" db="EMBL/GenBank/DDBJ databases">
        <title>Complete and WGS of Bordetella genogroups.</title>
        <authorList>
            <person name="Spilker T."/>
            <person name="Lipuma J."/>
        </authorList>
    </citation>
    <scope>NUCLEOTIDE SEQUENCE [LARGE SCALE GENOMIC DNA]</scope>
    <source>
        <strain evidence="10">AU16122</strain>
    </source>
</reference>
<evidence type="ECO:0000256" key="5">
    <source>
        <dbReference type="ARBA" id="ARBA00055538"/>
    </source>
</evidence>
<evidence type="ECO:0000313" key="9">
    <source>
        <dbReference type="EMBL" id="OZI37946.1"/>
    </source>
</evidence>
<comment type="similarity">
    <text evidence="2">Belongs to the bacterial solute-binding protein SsuA/TauA family.</text>
</comment>
<comment type="function">
    <text evidence="5">Part of a binding-protein-dependent transport system for aliphatic sulfonates. Putative binding protein.</text>
</comment>
<keyword evidence="4 7" id="KW-0732">Signal</keyword>
<dbReference type="Proteomes" id="UP000216020">
    <property type="component" value="Unassembled WGS sequence"/>
</dbReference>
<dbReference type="SUPFAM" id="SSF53850">
    <property type="entry name" value="Periplasmic binding protein-like II"/>
    <property type="match status" value="1"/>
</dbReference>
<dbReference type="InterPro" id="IPR010067">
    <property type="entry name" value="ABC_SsuA_sub-bd"/>
</dbReference>
<evidence type="ECO:0000256" key="7">
    <source>
        <dbReference type="SAM" id="SignalP"/>
    </source>
</evidence>
<evidence type="ECO:0000313" key="10">
    <source>
        <dbReference type="Proteomes" id="UP000216020"/>
    </source>
</evidence>
<dbReference type="InterPro" id="IPR001638">
    <property type="entry name" value="Solute-binding_3/MltF_N"/>
</dbReference>
<dbReference type="GO" id="GO:0016020">
    <property type="term" value="C:membrane"/>
    <property type="evidence" value="ECO:0007669"/>
    <property type="project" value="InterPro"/>
</dbReference>
<name>A0A261SKM5_9BORD</name>
<dbReference type="Gene3D" id="3.40.190.10">
    <property type="entry name" value="Periplasmic binding protein-like II"/>
    <property type="match status" value="2"/>
</dbReference>
<dbReference type="Pfam" id="PF09084">
    <property type="entry name" value="NMT1"/>
    <property type="match status" value="1"/>
</dbReference>
<dbReference type="GO" id="GO:0042626">
    <property type="term" value="F:ATPase-coupled transmembrane transporter activity"/>
    <property type="evidence" value="ECO:0007669"/>
    <property type="project" value="InterPro"/>
</dbReference>
<dbReference type="PANTHER" id="PTHR30024:SF42">
    <property type="entry name" value="ALIPHATIC SULFONATES-BINDING PROTEIN-RELATED"/>
    <property type="match status" value="1"/>
</dbReference>
<accession>A0A261SKM5</accession>
<feature type="chain" id="PRO_5012898804" description="Putative aliphatic sulfonates-binding protein" evidence="7">
    <location>
        <begin position="51"/>
        <end position="342"/>
    </location>
</feature>
<dbReference type="AlphaFoldDB" id="A0A261SKM5"/>
<gene>
    <name evidence="9" type="ORF">CAL29_06175</name>
</gene>
<proteinExistence type="inferred from homology"/>
<sequence length="342" mass="35881">MGQQRRIAHRSSPSLPASLTATPTMRLFLSPSLRAAAAALLVSLSASASAADVVLRIGYLRTQGYIADFPLAKVEIPGVKLELVPLETGNDALEAVNAGAVDIGETGEVQPIFAQSGRRPVRVIAATAPQTAATAILVRKDAPIETVADLKGKKIAFVQGTNSHWLLIQVLASAGLKQSDIQPVLLGPADAIAALANGRIDAAITTAPTIQIIEAQGGRVLADGKGLVNSSLYYLATTRTIAGEKRPALDAFVKALDTHLGWIQQNLDARADWLAPKYGLPPGIVRAASNVMVPNLVPVGDGKLAAYTQRIADAFAGQKLIPGRIDTREEFDGSFDRNLAAP</sequence>
<organism evidence="9 10">
    <name type="scientific">Bordetella genomosp. 10</name>
    <dbReference type="NCBI Taxonomy" id="1416804"/>
    <lineage>
        <taxon>Bacteria</taxon>
        <taxon>Pseudomonadati</taxon>
        <taxon>Pseudomonadota</taxon>
        <taxon>Betaproteobacteria</taxon>
        <taxon>Burkholderiales</taxon>
        <taxon>Alcaligenaceae</taxon>
        <taxon>Bordetella</taxon>
    </lineage>
</organism>
<dbReference type="GO" id="GO:0042597">
    <property type="term" value="C:periplasmic space"/>
    <property type="evidence" value="ECO:0007669"/>
    <property type="project" value="UniProtKB-SubCell"/>
</dbReference>
<evidence type="ECO:0000259" key="8">
    <source>
        <dbReference type="SMART" id="SM00062"/>
    </source>
</evidence>
<dbReference type="NCBIfam" id="TIGR01728">
    <property type="entry name" value="SsuA_fam"/>
    <property type="match status" value="1"/>
</dbReference>
<evidence type="ECO:0000256" key="2">
    <source>
        <dbReference type="ARBA" id="ARBA00010742"/>
    </source>
</evidence>
<dbReference type="FunFam" id="3.40.190.10:FF:000050">
    <property type="entry name" value="Sulfonate ABC transporter substrate-binding protein"/>
    <property type="match status" value="1"/>
</dbReference>
<protein>
    <recommendedName>
        <fullName evidence="6">Putative aliphatic sulfonates-binding protein</fullName>
    </recommendedName>
</protein>
<feature type="signal peptide" evidence="7">
    <location>
        <begin position="1"/>
        <end position="50"/>
    </location>
</feature>
<feature type="domain" description="Solute-binding protein family 3/N-terminal" evidence="8">
    <location>
        <begin position="54"/>
        <end position="270"/>
    </location>
</feature>
<dbReference type="SMART" id="SM00062">
    <property type="entry name" value="PBPb"/>
    <property type="match status" value="1"/>
</dbReference>